<name>A0A699ZK14_HAELA</name>
<dbReference type="AlphaFoldDB" id="A0A699ZK14"/>
<gene>
    <name evidence="1" type="ORF">HaLaN_20105</name>
</gene>
<evidence type="ECO:0000313" key="2">
    <source>
        <dbReference type="Proteomes" id="UP000485058"/>
    </source>
</evidence>
<proteinExistence type="predicted"/>
<sequence length="65" mass="6818">MGHGLSSCMEHYSPCTKVGMGAITLDASKQDEKARDEALTMEVAKAGTTPDASLGYARLSISTIL</sequence>
<dbReference type="EMBL" id="BLLF01002080">
    <property type="protein sequence ID" value="GFH22611.1"/>
    <property type="molecule type" value="Genomic_DNA"/>
</dbReference>
<protein>
    <submittedName>
        <fullName evidence="1">Uncharacterized protein</fullName>
    </submittedName>
</protein>
<comment type="caution">
    <text evidence="1">The sequence shown here is derived from an EMBL/GenBank/DDBJ whole genome shotgun (WGS) entry which is preliminary data.</text>
</comment>
<dbReference type="Proteomes" id="UP000485058">
    <property type="component" value="Unassembled WGS sequence"/>
</dbReference>
<organism evidence="1 2">
    <name type="scientific">Haematococcus lacustris</name>
    <name type="common">Green alga</name>
    <name type="synonym">Haematococcus pluvialis</name>
    <dbReference type="NCBI Taxonomy" id="44745"/>
    <lineage>
        <taxon>Eukaryota</taxon>
        <taxon>Viridiplantae</taxon>
        <taxon>Chlorophyta</taxon>
        <taxon>core chlorophytes</taxon>
        <taxon>Chlorophyceae</taxon>
        <taxon>CS clade</taxon>
        <taxon>Chlamydomonadales</taxon>
        <taxon>Haematococcaceae</taxon>
        <taxon>Haematococcus</taxon>
    </lineage>
</organism>
<reference evidence="1 2" key="1">
    <citation type="submission" date="2020-02" db="EMBL/GenBank/DDBJ databases">
        <title>Draft genome sequence of Haematococcus lacustris strain NIES-144.</title>
        <authorList>
            <person name="Morimoto D."/>
            <person name="Nakagawa S."/>
            <person name="Yoshida T."/>
            <person name="Sawayama S."/>
        </authorList>
    </citation>
    <scope>NUCLEOTIDE SEQUENCE [LARGE SCALE GENOMIC DNA]</scope>
    <source>
        <strain evidence="1 2">NIES-144</strain>
    </source>
</reference>
<keyword evidence="2" id="KW-1185">Reference proteome</keyword>
<accession>A0A699ZK14</accession>
<evidence type="ECO:0000313" key="1">
    <source>
        <dbReference type="EMBL" id="GFH22611.1"/>
    </source>
</evidence>